<reference evidence="1 2" key="1">
    <citation type="submission" date="2012-06" db="EMBL/GenBank/DDBJ databases">
        <title>The complete chromosome of genome of Turneriella parva DSM 21527.</title>
        <authorList>
            <consortium name="US DOE Joint Genome Institute (JGI-PGF)"/>
            <person name="Lucas S."/>
            <person name="Han J."/>
            <person name="Lapidus A."/>
            <person name="Bruce D."/>
            <person name="Goodwin L."/>
            <person name="Pitluck S."/>
            <person name="Peters L."/>
            <person name="Kyrpides N."/>
            <person name="Mavromatis K."/>
            <person name="Ivanova N."/>
            <person name="Mikhailova N."/>
            <person name="Chertkov O."/>
            <person name="Detter J.C."/>
            <person name="Tapia R."/>
            <person name="Han C."/>
            <person name="Land M."/>
            <person name="Hauser L."/>
            <person name="Markowitz V."/>
            <person name="Cheng J.-F."/>
            <person name="Hugenholtz P."/>
            <person name="Woyke T."/>
            <person name="Wu D."/>
            <person name="Gronow S."/>
            <person name="Wellnitz S."/>
            <person name="Brambilla E."/>
            <person name="Klenk H.-P."/>
            <person name="Eisen J.A."/>
        </authorList>
    </citation>
    <scope>NUCLEOTIDE SEQUENCE [LARGE SCALE GENOMIC DNA]</scope>
    <source>
        <strain evidence="2">ATCC BAA-1111 / DSM 21527 / NCTC 11395 / H</strain>
    </source>
</reference>
<evidence type="ECO:0000313" key="2">
    <source>
        <dbReference type="Proteomes" id="UP000006048"/>
    </source>
</evidence>
<organism evidence="1 2">
    <name type="scientific">Turneriella parva (strain ATCC BAA-1111 / DSM 21527 / NCTC 11395 / H)</name>
    <name type="common">Leptospira parva</name>
    <dbReference type="NCBI Taxonomy" id="869212"/>
    <lineage>
        <taxon>Bacteria</taxon>
        <taxon>Pseudomonadati</taxon>
        <taxon>Spirochaetota</taxon>
        <taxon>Spirochaetia</taxon>
        <taxon>Leptospirales</taxon>
        <taxon>Leptospiraceae</taxon>
        <taxon>Turneriella</taxon>
    </lineage>
</organism>
<evidence type="ECO:0008006" key="3">
    <source>
        <dbReference type="Google" id="ProtNLM"/>
    </source>
</evidence>
<name>I4B5D4_TURPD</name>
<dbReference type="RefSeq" id="WP_014803000.1">
    <property type="nucleotide sequence ID" value="NC_018020.1"/>
</dbReference>
<proteinExistence type="predicted"/>
<protein>
    <recommendedName>
        <fullName evidence="3">Lipoprotein</fullName>
    </recommendedName>
</protein>
<dbReference type="Proteomes" id="UP000006048">
    <property type="component" value="Chromosome"/>
</dbReference>
<dbReference type="PROSITE" id="PS51257">
    <property type="entry name" value="PROKAR_LIPOPROTEIN"/>
    <property type="match status" value="1"/>
</dbReference>
<dbReference type="KEGG" id="tpx:Turpa_1844"/>
<dbReference type="EMBL" id="CP002959">
    <property type="protein sequence ID" value="AFM12491.1"/>
    <property type="molecule type" value="Genomic_DNA"/>
</dbReference>
<evidence type="ECO:0000313" key="1">
    <source>
        <dbReference type="EMBL" id="AFM12491.1"/>
    </source>
</evidence>
<accession>I4B5D4</accession>
<keyword evidence="2" id="KW-1185">Reference proteome</keyword>
<gene>
    <name evidence="1" type="ordered locus">Turpa_1844</name>
</gene>
<dbReference type="AlphaFoldDB" id="I4B5D4"/>
<dbReference type="HOGENOM" id="CLU_1495579_0_0_12"/>
<sequence length="180" mass="19743">MRNRLVLYLIIALAATGACKKKVGTSDAIKADLKNYLQVELPKADSLFALMALLSEKFKEKEAGESQDLPKFDDKKEGQKLAQAVEALSKIKTSTEDVGRLHAELQSGVADIQVSFQKLAQLEKEASGFSAFTAMLKAMKNIVSGIESLQDWRKHLEAGCKANGLEAEFAEFEKKYGWGG</sequence>